<sequence length="157" mass="18687">MTMYVLFFMMVLIGTLAKEHRPKLPHVDDVTLHLPVEYREELEKHHWIYGHLWDSGLENLVLKTFNWSDPLDKVFISYDVYSTYYMFGSNGSNIDDAIKKVPKEFWEKIGELTRRRFLKKFGCNLKKFPTDDGYYCYENFMHDPDYRPDPTAAIDDA</sequence>
<dbReference type="Proteomes" id="UP000053766">
    <property type="component" value="Unassembled WGS sequence"/>
</dbReference>
<reference evidence="3" key="2">
    <citation type="journal article" date="2016" name="Sci. Rep.">
        <title>Dictyocaulus viviparus genome, variome and transcriptome elucidate lungworm biology and support future intervention.</title>
        <authorList>
            <person name="McNulty S.N."/>
            <person name="Strube C."/>
            <person name="Rosa B.A."/>
            <person name="Martin J.C."/>
            <person name="Tyagi R."/>
            <person name="Choi Y.J."/>
            <person name="Wang Q."/>
            <person name="Hallsworth Pepin K."/>
            <person name="Zhang X."/>
            <person name="Ozersky P."/>
            <person name="Wilson R.K."/>
            <person name="Sternberg P.W."/>
            <person name="Gasser R.B."/>
            <person name="Mitreva M."/>
        </authorList>
    </citation>
    <scope>NUCLEOTIDE SEQUENCE [LARGE SCALE GENOMIC DNA]</scope>
    <source>
        <strain evidence="3">HannoverDv2000</strain>
    </source>
</reference>
<dbReference type="AlphaFoldDB" id="A0A0D8X9A5"/>
<keyword evidence="3" id="KW-1185">Reference proteome</keyword>
<gene>
    <name evidence="2" type="ORF">DICVIV_13878</name>
</gene>
<evidence type="ECO:0000313" key="2">
    <source>
        <dbReference type="EMBL" id="KJH40189.1"/>
    </source>
</evidence>
<name>A0A0D8X9A5_DICVI</name>
<accession>A0A0D8X9A5</accession>
<proteinExistence type="predicted"/>
<evidence type="ECO:0000313" key="3">
    <source>
        <dbReference type="Proteomes" id="UP000053766"/>
    </source>
</evidence>
<organism evidence="2 3">
    <name type="scientific">Dictyocaulus viviparus</name>
    <name type="common">Bovine lungworm</name>
    <dbReference type="NCBI Taxonomy" id="29172"/>
    <lineage>
        <taxon>Eukaryota</taxon>
        <taxon>Metazoa</taxon>
        <taxon>Ecdysozoa</taxon>
        <taxon>Nematoda</taxon>
        <taxon>Chromadorea</taxon>
        <taxon>Rhabditida</taxon>
        <taxon>Rhabditina</taxon>
        <taxon>Rhabditomorpha</taxon>
        <taxon>Strongyloidea</taxon>
        <taxon>Metastrongylidae</taxon>
        <taxon>Dictyocaulus</taxon>
    </lineage>
</organism>
<keyword evidence="1" id="KW-0732">Signal</keyword>
<protein>
    <submittedName>
        <fullName evidence="2">Uncharacterized protein</fullName>
    </submittedName>
</protein>
<reference evidence="2 3" key="1">
    <citation type="submission" date="2013-11" db="EMBL/GenBank/DDBJ databases">
        <title>Draft genome of the bovine lungworm Dictyocaulus viviparus.</title>
        <authorList>
            <person name="Mitreva M."/>
        </authorList>
    </citation>
    <scope>NUCLEOTIDE SEQUENCE [LARGE SCALE GENOMIC DNA]</scope>
    <source>
        <strain evidence="2 3">HannoverDv2000</strain>
    </source>
</reference>
<feature type="signal peptide" evidence="1">
    <location>
        <begin position="1"/>
        <end position="17"/>
    </location>
</feature>
<feature type="chain" id="PRO_5002335640" evidence="1">
    <location>
        <begin position="18"/>
        <end position="157"/>
    </location>
</feature>
<dbReference type="EMBL" id="KN717615">
    <property type="protein sequence ID" value="KJH40189.1"/>
    <property type="molecule type" value="Genomic_DNA"/>
</dbReference>
<evidence type="ECO:0000256" key="1">
    <source>
        <dbReference type="SAM" id="SignalP"/>
    </source>
</evidence>